<proteinExistence type="predicted"/>
<dbReference type="AlphaFoldDB" id="A0A6J5TDB8"/>
<reference evidence="1 2" key="1">
    <citation type="submission" date="2020-05" db="EMBL/GenBank/DDBJ databases">
        <authorList>
            <person name="Campoy J."/>
            <person name="Schneeberger K."/>
            <person name="Spophaly S."/>
        </authorList>
    </citation>
    <scope>NUCLEOTIDE SEQUENCE [LARGE SCALE GENOMIC DNA]</scope>
    <source>
        <strain evidence="1">PruArmRojPasFocal</strain>
    </source>
</reference>
<name>A0A6J5TDB8_PRUAR</name>
<dbReference type="Proteomes" id="UP000507222">
    <property type="component" value="Unassembled WGS sequence"/>
</dbReference>
<protein>
    <submittedName>
        <fullName evidence="1">Uncharacterized protein</fullName>
    </submittedName>
</protein>
<evidence type="ECO:0000313" key="1">
    <source>
        <dbReference type="EMBL" id="CAB4261851.1"/>
    </source>
</evidence>
<gene>
    <name evidence="1" type="ORF">CURHAP_LOCUS813</name>
</gene>
<evidence type="ECO:0000313" key="2">
    <source>
        <dbReference type="Proteomes" id="UP000507222"/>
    </source>
</evidence>
<sequence length="128" mass="14861">MSDFRLKEHQDVSPPIVARIPKSCVTSVLMPSISVAEGETKDSKMEEKVNKILEPAKSLCHVLSYQVLILYLMIILDPTFWFWDMIVFITKNLLPLISKEHYLKQQHVPNPRLYGRFSSIRKMSGDRK</sequence>
<organism evidence="1 2">
    <name type="scientific">Prunus armeniaca</name>
    <name type="common">Apricot</name>
    <name type="synonym">Armeniaca vulgaris</name>
    <dbReference type="NCBI Taxonomy" id="36596"/>
    <lineage>
        <taxon>Eukaryota</taxon>
        <taxon>Viridiplantae</taxon>
        <taxon>Streptophyta</taxon>
        <taxon>Embryophyta</taxon>
        <taxon>Tracheophyta</taxon>
        <taxon>Spermatophyta</taxon>
        <taxon>Magnoliopsida</taxon>
        <taxon>eudicotyledons</taxon>
        <taxon>Gunneridae</taxon>
        <taxon>Pentapetalae</taxon>
        <taxon>rosids</taxon>
        <taxon>fabids</taxon>
        <taxon>Rosales</taxon>
        <taxon>Rosaceae</taxon>
        <taxon>Amygdaloideae</taxon>
        <taxon>Amygdaleae</taxon>
        <taxon>Prunus</taxon>
    </lineage>
</organism>
<accession>A0A6J5TDB8</accession>
<dbReference type="EMBL" id="CAEKDK010000001">
    <property type="protein sequence ID" value="CAB4261851.1"/>
    <property type="molecule type" value="Genomic_DNA"/>
</dbReference>